<dbReference type="AlphaFoldDB" id="A0A1A7QRR4"/>
<feature type="transmembrane region" description="Helical" evidence="1">
    <location>
        <begin position="7"/>
        <end position="25"/>
    </location>
</feature>
<gene>
    <name evidence="2" type="ORF">LX77_01052</name>
</gene>
<keyword evidence="1" id="KW-0812">Transmembrane</keyword>
<reference evidence="2 3" key="1">
    <citation type="submission" date="2018-06" db="EMBL/GenBank/DDBJ databases">
        <title>Genomic Encyclopedia of Archaeal and Bacterial Type Strains, Phase II (KMG-II): from individual species to whole genera.</title>
        <authorList>
            <person name="Goeker M."/>
        </authorList>
    </citation>
    <scope>NUCLEOTIDE SEQUENCE [LARGE SCALE GENOMIC DNA]</scope>
    <source>
        <strain evidence="2 3">DSM 12408</strain>
    </source>
</reference>
<evidence type="ECO:0000256" key="1">
    <source>
        <dbReference type="SAM" id="Phobius"/>
    </source>
</evidence>
<dbReference type="EMBL" id="QLLQ01000002">
    <property type="protein sequence ID" value="RAJ26797.1"/>
    <property type="molecule type" value="Genomic_DNA"/>
</dbReference>
<dbReference type="RefSeq" id="WP_066438308.1">
    <property type="nucleotide sequence ID" value="NZ_LZRN01000058.1"/>
</dbReference>
<evidence type="ECO:0000313" key="2">
    <source>
        <dbReference type="EMBL" id="RAJ26797.1"/>
    </source>
</evidence>
<dbReference type="Proteomes" id="UP000248987">
    <property type="component" value="Unassembled WGS sequence"/>
</dbReference>
<accession>A0A1A7QRR4</accession>
<evidence type="ECO:0008006" key="4">
    <source>
        <dbReference type="Google" id="ProtNLM"/>
    </source>
</evidence>
<dbReference type="STRING" id="49280.A9996_17595"/>
<sequence>MKFIHRLGYYLGGFSIGLIILAFFLSGKKTSCDYGPNARTTKNLSQKVKLYSEEALTTMRTFEMDTTMVSDMIRYGTVNFSESDTKTESCKTYILENSFKEQNFRLQIKNCDSIATIESIVPFKND</sequence>
<protein>
    <recommendedName>
        <fullName evidence="4">DUF4258 domain-containing protein</fullName>
    </recommendedName>
</protein>
<name>A0A1A7QRR4_9FLAO</name>
<comment type="caution">
    <text evidence="2">The sequence shown here is derived from an EMBL/GenBank/DDBJ whole genome shotgun (WGS) entry which is preliminary data.</text>
</comment>
<evidence type="ECO:0000313" key="3">
    <source>
        <dbReference type="Proteomes" id="UP000248987"/>
    </source>
</evidence>
<proteinExistence type="predicted"/>
<keyword evidence="1" id="KW-0472">Membrane</keyword>
<keyword evidence="3" id="KW-1185">Reference proteome</keyword>
<keyword evidence="1" id="KW-1133">Transmembrane helix</keyword>
<organism evidence="2 3">
    <name type="scientific">Gelidibacter algens</name>
    <dbReference type="NCBI Taxonomy" id="49280"/>
    <lineage>
        <taxon>Bacteria</taxon>
        <taxon>Pseudomonadati</taxon>
        <taxon>Bacteroidota</taxon>
        <taxon>Flavobacteriia</taxon>
        <taxon>Flavobacteriales</taxon>
        <taxon>Flavobacteriaceae</taxon>
        <taxon>Gelidibacter</taxon>
    </lineage>
</organism>
<dbReference type="OrthoDB" id="1466970at2"/>